<sequence>MSFKSKLIIVALVVLTILVILIRPYYLFVTKTLKVSPLKTLFSIDGLKTYNSHVNILFLGIAGEDRDGPNLSDSIVVVSYNLNANHLTTISIPRDVWSEALRDKINSAYAYGEAKKKGTGFILAKAEVESIIGQPIHYAAAVDFDQFEELINFLNGIDVNVENSFVDKEFPIARKENDPCDNDPDYKCRYETISFTKGLTHMDGKIALKFVRSRHALGPEGTDFAREKRQQKTIEAIKNKLIALAKKPHLDNYQKLYDFLGKLVKRDINNQQVAIILKDIIFKRNFKQEKIVLSEDFFFNPEINLEKYDGKWVLIPKGDNIKFVQDYISCQLSEKTNCDQLKPKGEKDR</sequence>
<evidence type="ECO:0000313" key="4">
    <source>
        <dbReference type="EMBL" id="KKP61236.1"/>
    </source>
</evidence>
<dbReference type="AlphaFoldDB" id="A0A0G0BC74"/>
<gene>
    <name evidence="4" type="ORF">UR54_C0004G0010</name>
</gene>
<accession>A0A0G0BC74</accession>
<dbReference type="STRING" id="1618477.UR54_C0004G0010"/>
<dbReference type="Pfam" id="PF03816">
    <property type="entry name" value="LytR_cpsA_psr"/>
    <property type="match status" value="1"/>
</dbReference>
<name>A0A0G0BC74_9BACT</name>
<protein>
    <submittedName>
        <fullName evidence="4">Cell envelope-related transcriptional attenuator</fullName>
    </submittedName>
</protein>
<dbReference type="PANTHER" id="PTHR33392">
    <property type="entry name" value="POLYISOPRENYL-TEICHOIC ACID--PEPTIDOGLYCAN TEICHOIC ACID TRANSFERASE TAGU"/>
    <property type="match status" value="1"/>
</dbReference>
<feature type="transmembrane region" description="Helical" evidence="2">
    <location>
        <begin position="7"/>
        <end position="28"/>
    </location>
</feature>
<comment type="similarity">
    <text evidence="1">Belongs to the LytR/CpsA/Psr (LCP) family.</text>
</comment>
<reference evidence="4 5" key="1">
    <citation type="journal article" date="2015" name="Nature">
        <title>rRNA introns, odd ribosomes, and small enigmatic genomes across a large radiation of phyla.</title>
        <authorList>
            <person name="Brown C.T."/>
            <person name="Hug L.A."/>
            <person name="Thomas B.C."/>
            <person name="Sharon I."/>
            <person name="Castelle C.J."/>
            <person name="Singh A."/>
            <person name="Wilkins M.J."/>
            <person name="Williams K.H."/>
            <person name="Banfield J.F."/>
        </authorList>
    </citation>
    <scope>NUCLEOTIDE SEQUENCE [LARGE SCALE GENOMIC DNA]</scope>
</reference>
<dbReference type="Gene3D" id="3.40.630.190">
    <property type="entry name" value="LCP protein"/>
    <property type="match status" value="1"/>
</dbReference>
<keyword evidence="2" id="KW-1133">Transmembrane helix</keyword>
<keyword evidence="2" id="KW-0812">Transmembrane</keyword>
<comment type="caution">
    <text evidence="4">The sequence shown here is derived from an EMBL/GenBank/DDBJ whole genome shotgun (WGS) entry which is preliminary data.</text>
</comment>
<dbReference type="InterPro" id="IPR004474">
    <property type="entry name" value="LytR_CpsA_psr"/>
</dbReference>
<dbReference type="InterPro" id="IPR050922">
    <property type="entry name" value="LytR/CpsA/Psr_CW_biosynth"/>
</dbReference>
<dbReference type="NCBIfam" id="TIGR00350">
    <property type="entry name" value="lytR_cpsA_psr"/>
    <property type="match status" value="1"/>
</dbReference>
<keyword evidence="2" id="KW-0472">Membrane</keyword>
<dbReference type="EMBL" id="LBPP01000004">
    <property type="protein sequence ID" value="KKP61236.1"/>
    <property type="molecule type" value="Genomic_DNA"/>
</dbReference>
<dbReference type="PANTHER" id="PTHR33392:SF6">
    <property type="entry name" value="POLYISOPRENYL-TEICHOIC ACID--PEPTIDOGLYCAN TEICHOIC ACID TRANSFERASE TAGU"/>
    <property type="match status" value="1"/>
</dbReference>
<evidence type="ECO:0000256" key="2">
    <source>
        <dbReference type="SAM" id="Phobius"/>
    </source>
</evidence>
<evidence type="ECO:0000313" key="5">
    <source>
        <dbReference type="Proteomes" id="UP000034688"/>
    </source>
</evidence>
<feature type="domain" description="Cell envelope-related transcriptional attenuator" evidence="3">
    <location>
        <begin position="72"/>
        <end position="241"/>
    </location>
</feature>
<dbReference type="Proteomes" id="UP000034688">
    <property type="component" value="Unassembled WGS sequence"/>
</dbReference>
<evidence type="ECO:0000259" key="3">
    <source>
        <dbReference type="Pfam" id="PF03816"/>
    </source>
</evidence>
<evidence type="ECO:0000256" key="1">
    <source>
        <dbReference type="ARBA" id="ARBA00006068"/>
    </source>
</evidence>
<organism evidence="4 5">
    <name type="scientific">Candidatus Roizmanbacteria bacterium GW2011_GWA2_34_18</name>
    <dbReference type="NCBI Taxonomy" id="1618477"/>
    <lineage>
        <taxon>Bacteria</taxon>
        <taxon>Candidatus Roizmaniibacteriota</taxon>
    </lineage>
</organism>
<proteinExistence type="inferred from homology"/>